<dbReference type="InterPro" id="IPR052158">
    <property type="entry name" value="INH-QAR"/>
</dbReference>
<evidence type="ECO:0000313" key="6">
    <source>
        <dbReference type="Proteomes" id="UP000036176"/>
    </source>
</evidence>
<evidence type="ECO:0000256" key="3">
    <source>
        <dbReference type="ARBA" id="ARBA00023163"/>
    </source>
</evidence>
<dbReference type="Proteomes" id="UP000036176">
    <property type="component" value="Unassembled WGS sequence"/>
</dbReference>
<evidence type="ECO:0000259" key="4">
    <source>
        <dbReference type="PROSITE" id="PS01124"/>
    </source>
</evidence>
<dbReference type="AlphaFoldDB" id="A0A0J6VQK0"/>
<dbReference type="Pfam" id="PF01965">
    <property type="entry name" value="DJ-1_PfpI"/>
    <property type="match status" value="1"/>
</dbReference>
<evidence type="ECO:0000256" key="2">
    <source>
        <dbReference type="ARBA" id="ARBA00023125"/>
    </source>
</evidence>
<dbReference type="PANTHER" id="PTHR43130:SF3">
    <property type="entry name" value="HTH-TYPE TRANSCRIPTIONAL REGULATOR RV1931C"/>
    <property type="match status" value="1"/>
</dbReference>
<dbReference type="Gene3D" id="3.40.50.880">
    <property type="match status" value="1"/>
</dbReference>
<dbReference type="PATRIC" id="fig|1800.3.peg.4540"/>
<organism evidence="5 6">
    <name type="scientific">Mycolicibacterium chubuense</name>
    <name type="common">Mycobacterium chubuense</name>
    <dbReference type="NCBI Taxonomy" id="1800"/>
    <lineage>
        <taxon>Bacteria</taxon>
        <taxon>Bacillati</taxon>
        <taxon>Actinomycetota</taxon>
        <taxon>Actinomycetes</taxon>
        <taxon>Mycobacteriales</taxon>
        <taxon>Mycobacteriaceae</taxon>
        <taxon>Mycolicibacterium</taxon>
    </lineage>
</organism>
<feature type="domain" description="HTH araC/xylS-type" evidence="4">
    <location>
        <begin position="235"/>
        <end position="333"/>
    </location>
</feature>
<dbReference type="RefSeq" id="WP_330218635.1">
    <property type="nucleotide sequence ID" value="NZ_JYNX01000060.1"/>
</dbReference>
<dbReference type="PROSITE" id="PS01124">
    <property type="entry name" value="HTH_ARAC_FAMILY_2"/>
    <property type="match status" value="1"/>
</dbReference>
<name>A0A0J6VQK0_MYCCU</name>
<reference evidence="5 6" key="1">
    <citation type="journal article" date="2015" name="Genome Biol. Evol.">
        <title>Characterization of Three Mycobacterium spp. with Potential Use in Bioremediation by Genome Sequencing and Comparative Genomics.</title>
        <authorList>
            <person name="Das S."/>
            <person name="Pettersson B.M."/>
            <person name="Behra P.R."/>
            <person name="Ramesh M."/>
            <person name="Dasgupta S."/>
            <person name="Bhattacharya A."/>
            <person name="Kirsebom L.A."/>
        </authorList>
    </citation>
    <scope>NUCLEOTIDE SEQUENCE [LARGE SCALE GENOMIC DNA]</scope>
    <source>
        <strain evidence="5 6">DSM 44219</strain>
    </source>
</reference>
<gene>
    <name evidence="5" type="primary">cdhR_3</name>
    <name evidence="5" type="ORF">MCHUDSM44219_04518</name>
</gene>
<dbReference type="PROSITE" id="PS00041">
    <property type="entry name" value="HTH_ARAC_FAMILY_1"/>
    <property type="match status" value="1"/>
</dbReference>
<comment type="caution">
    <text evidence="5">The sequence shown here is derived from an EMBL/GenBank/DDBJ whole genome shotgun (WGS) entry which is preliminary data.</text>
</comment>
<evidence type="ECO:0000256" key="1">
    <source>
        <dbReference type="ARBA" id="ARBA00023015"/>
    </source>
</evidence>
<dbReference type="InterPro" id="IPR029062">
    <property type="entry name" value="Class_I_gatase-like"/>
</dbReference>
<dbReference type="Pfam" id="PF12833">
    <property type="entry name" value="HTH_18"/>
    <property type="match status" value="1"/>
</dbReference>
<evidence type="ECO:0000313" key="5">
    <source>
        <dbReference type="EMBL" id="KMO73340.1"/>
    </source>
</evidence>
<keyword evidence="6" id="KW-1185">Reference proteome</keyword>
<dbReference type="EMBL" id="JYNX01000060">
    <property type="protein sequence ID" value="KMO73340.1"/>
    <property type="molecule type" value="Genomic_DNA"/>
</dbReference>
<dbReference type="PANTHER" id="PTHR43130">
    <property type="entry name" value="ARAC-FAMILY TRANSCRIPTIONAL REGULATOR"/>
    <property type="match status" value="1"/>
</dbReference>
<accession>A0A0J6VQK0</accession>
<dbReference type="InterPro" id="IPR009057">
    <property type="entry name" value="Homeodomain-like_sf"/>
</dbReference>
<dbReference type="InterPro" id="IPR018062">
    <property type="entry name" value="HTH_AraC-typ_CS"/>
</dbReference>
<dbReference type="SUPFAM" id="SSF46689">
    <property type="entry name" value="Homeodomain-like"/>
    <property type="match status" value="2"/>
</dbReference>
<keyword evidence="1" id="KW-0805">Transcription regulation</keyword>
<dbReference type="InterPro" id="IPR018060">
    <property type="entry name" value="HTH_AraC"/>
</dbReference>
<proteinExistence type="predicted"/>
<protein>
    <submittedName>
        <fullName evidence="5">HTH-type transcriptional regulator CdhR</fullName>
    </submittedName>
</protein>
<keyword evidence="2" id="KW-0238">DNA-binding</keyword>
<dbReference type="GO" id="GO:0043565">
    <property type="term" value="F:sequence-specific DNA binding"/>
    <property type="evidence" value="ECO:0007669"/>
    <property type="project" value="InterPro"/>
</dbReference>
<dbReference type="InterPro" id="IPR002818">
    <property type="entry name" value="DJ-1/PfpI"/>
</dbReference>
<keyword evidence="3" id="KW-0804">Transcription</keyword>
<dbReference type="SUPFAM" id="SSF52317">
    <property type="entry name" value="Class I glutamine amidotransferase-like"/>
    <property type="match status" value="1"/>
</dbReference>
<dbReference type="Gene3D" id="1.10.10.60">
    <property type="entry name" value="Homeodomain-like"/>
    <property type="match status" value="1"/>
</dbReference>
<dbReference type="CDD" id="cd03137">
    <property type="entry name" value="GATase1_AraC_1"/>
    <property type="match status" value="1"/>
</dbReference>
<dbReference type="GO" id="GO:0003700">
    <property type="term" value="F:DNA-binding transcription factor activity"/>
    <property type="evidence" value="ECO:0007669"/>
    <property type="project" value="InterPro"/>
</dbReference>
<sequence length="344" mass="36604">MFGIGAVRSSGKIANMREDSDNVGAPPHRVVVLVLDGALPLDVGIAAEVFHPETGFPYEVLLCGVDTGTVPAHGAFGYAVTHGLEALKGADTVIVPGYAPAGRPVPTAVHQALRSAAARGVRIASICYGAFALAEAGLLDGRRATTHWDAAEQLAQRYPEIIVEPNVLFVDEGSVLTSAGAAAGLDLCLHIVRRDHGVGAANEIARGLVTAPHRSGGQAQFLPKNSAVCRGDTLAATREWVMSQLDKQLTIDDLATHAQMSPRTFLRRFAEETGTTPLQWILRARIDAARELLESTRLSVDQIADQVGLGTGANLRLHFRRIVDVSPSEYRATFAGSAIRRSVR</sequence>
<dbReference type="SMART" id="SM00342">
    <property type="entry name" value="HTH_ARAC"/>
    <property type="match status" value="1"/>
</dbReference>